<dbReference type="InterPro" id="IPR036595">
    <property type="entry name" value="A-macroglobulin_rcpt-bd_sf"/>
</dbReference>
<dbReference type="InterPro" id="IPR049883">
    <property type="entry name" value="NOTCH1_EGF-like"/>
</dbReference>
<keyword evidence="14" id="KW-1185">Reference proteome</keyword>
<dbReference type="PANTHER" id="PTHR11412">
    <property type="entry name" value="MACROGLOBULIN / COMPLEMENT"/>
    <property type="match status" value="1"/>
</dbReference>
<dbReference type="Gene3D" id="2.20.130.20">
    <property type="match status" value="1"/>
</dbReference>
<sequence length="2738" mass="300460">MVDQKKKDFKMILFLVAFVTLQGLVQSMPGYGHEEINGDEPPPYGYLVVSPRVLFSGKEESICATIQDTDEPVEVTLIFMENNVTEISRAPPFDVEFGTACGKVEIPAVEESPKTVILKAMMKRLSAAEPELVDQKKVAIFKQGSETYVQTDKPIYKPGQPIKFRVLTLDSDLKPDKTVASDIWVETPSGIRVAQWLNQSSPDALIDLELPMSSDPPLGDWKIVVVRDSERIERTFKVDEYVLPKFEITADLPPFILTNDEEFEVRICARYTYGQPVRGLYSADITIDEEYRSWYGNIEPRPILRFESADTGVSGCGTIIVSGEAMLLNYSDFSIWSSRLKVDVNFTEEATGVTLSETVLSKSGIITTDPLLITFKGPTTFKPGMPFDAWVVVTYPDGTPASGFEVKVNGMADYEDIYNGTFTSSENGMIHFVMDNIDIDTRDVTLFATVEGYANVRPYDPEDEDYYKYHYIYDPIGYHNAEASYSPSGSFVQVAPIDGKLSPGEEQEFTTHFTADPETVADLKWFFVFMSRSEILTVPVTAVEEAAPRKKRDIIFPYPETEVNITQPGSLYSRKDKFTVTSKMSPEVKLLVYYIRPDQEVVADSIKVDVQEVFDNKVSMAFANDEETPGGKALLKLSASEGSLCAVGIVDKSVYVLEDDKYRITKDKVFQKIREDQDRHTYYWLPNPSDHCPDEYPWWFYSGLDRRRRKRTSVPYPGGFGTFEDSSQAFEDMGLVFMSNLKVETRPCNTGGFPILYDSVAPGAELDRDAVAFENEISDSSAPTVRSFFPETWLWKLERIGDMGEAELDLDVPHTITEWVGNGFCLSAETGLGVADTATLRAFQPFFVSLTLPYSIIRGEEVGIKATVFNYLSDECMVIRISLIESDMFVVVDNTYEYRECVCAGASKTVEFKVKGLALGEMDIEVHAVSVADDEVLCGNEAGMFEQTGLSDGVRRKLLVEPEGIQHEYSIGKYFCPSELPFSSYNKRFQLATPPNTVPGSMRGRMTLTGDLMGQTISNLDNLLQIPTGCGEQNMLGFVPNIVAMQYLTKSGTLTDDLESKAKTNMRIGYMRELNYRHKDGSYSAFNDNDESGSTWLTAYVVRSFAQAADFITIDQNDLDVTIDWLKKQQNERGCFNRVGHLGHKAMAGGVNSEITLTAYVLTSLLVAGVAPEDPVIQNAQSCLELESDTLYDTYAAAQLAYAGALAGHPRAQAAINFLDSLAVREGNVQHWVSSRDDAADWDTYYRASKQSQEIEMTAYALLAFIQHMPPEDARVFGIPIVRWLVDQQSSRGGFSSTQDTVIGLQALAAYAGIINQGPVKMRVEVMERGRKVRQLELLERNKLVMQEVELNVPNLYTLRARGKGCGLVQFTVYYNMLPVTPPVAPFTLTKRSRNLDNDCKKFEINLCASYTGTGGANMVLAQVKLVTGYAPDPASINDLKSQTKMSQLKRVETDGKTLSFYIDKGLDETPVCWDFVATKEFNVKNAKPGTLNVFDYYEKDLAISDSLEFICQPMEEEMPEPGTPGESPIDPDIPPPLQPDETPLDPEISPPLPDESPLDPDFGVIPPGQPDEIDQPISPGKPAVDVDGDPIEKPGKPGKPVDDPSAKPEKPPIKPLVDPNAKPEKPPTKPVVDPTVSPVQPTTKPVVDSSAKPDMQTVDPLVDPSGKPYKPTVEPVVDPTTNPDKPTNMPVVDQTAKSEKPSVLPEVDPSVKPDKPTIEPDVEPATKPEKPPVVLEAPTAKPDKPVVPEEPTAKPDKPVVPDVEPTAKPDKPAVPKEEPTAKPDKSVVPEEEPTAKPDKPVVPEEEPTAKPDKPVVPEEEPTAKPDKPVVPEEEPTAKPDKPVVPEEEPTAKPDKPVVPEEEPTAKPDKPVVIEEPTAKPDKPVVIEEPTAKPDKPVVIEEPTAKPDKPVVIEEPTAKPDKPVVIEEPTAKPDKPVVPEEPTAKPDKPVVIEEPTAKPDKPDVPEEPTAKPDKPVVPEVEPTAKPDKPVVIEEPTAKPDKPDVPEEPTAKPDKPVVIEEPTAKPDKPVVPEEEPTAKPDKPVVPEEEPTAKPDIPVVPEEEPTAPPDIPVVPEEEPTAQPDKPVVPEKPTAKPDKPVVIEEPTAKPDKPVVIEEPTAKPDKPVVIEEPTAKPDKPVVIEEPTAKPDKPVVIEEPTAKPDKPVVIEEPTAKPDIPVVPEEEPTAPPDIPVVPEEEPTAQPDKPVVPEEPTAKPDKPVVIEEPTAKPDKPVVIEEPTAKPDKPVVPEEPTAKPDKPVVPEEEPTAKPDIPVVPEEEPTAPPDIPVVPEEEPTAQPDKPVVPEEPTAKPDKPVVIEEPTAKPDKPVVIEEPTAKPDKPVVIEEPTAKPDKPVVIEEPTAKPDKPVVIEEPTAKPDKPVVIEEPTAKPDKPVVPEEPTAKPDKPVVPEEPTAKPDKPVVAEEPTAKPSEPSTATTDQTAGSPALTTKATLPTTIPTTVPRTVPMTIPTTSPTPVVIIDTICILYPDICDFGVCVDDETRPSFYYCDCNPGFTEVSGHCVLATTLPPATTTTEVIIADTYCNLYPEVCGDGVCVDDESLPSTYRCDCELGYEEVEGTCADVDECTFEESCPGLNSVCTNFPGTYECNCEEGHQEDSEGNCFACPICSDTLPSGFEEKFCASDYVFGAKKRGDGTLRILLDLRMAENKVSETRYIKPTVNPQCICDELTYGDRVLIITSMDKVAIETMRRRTMETVDLGGAYIVPLKGSTKGQLVDARTSSCP</sequence>
<name>A0A914BT81_PATMI</name>
<comment type="similarity">
    <text evidence="2">Belongs to the protease inhibitor I39 (alpha-2-macroglobulin) family.</text>
</comment>
<dbReference type="Gene3D" id="2.60.40.690">
    <property type="entry name" value="Alpha-macroglobulin, receptor-binding domain"/>
    <property type="match status" value="1"/>
</dbReference>
<feature type="compositionally biased region" description="Basic and acidic residues" evidence="10">
    <location>
        <begin position="2303"/>
        <end position="2416"/>
    </location>
</feature>
<dbReference type="InterPro" id="IPR018097">
    <property type="entry name" value="EGF_Ca-bd_CS"/>
</dbReference>
<feature type="compositionally biased region" description="Low complexity" evidence="10">
    <location>
        <begin position="1631"/>
        <end position="1640"/>
    </location>
</feature>
<dbReference type="InterPro" id="IPR011626">
    <property type="entry name" value="Alpha-macroglobulin_TED"/>
</dbReference>
<feature type="compositionally biased region" description="Basic and acidic residues" evidence="10">
    <location>
        <begin position="2090"/>
        <end position="2170"/>
    </location>
</feature>
<dbReference type="SMART" id="SM01360">
    <property type="entry name" value="A2M"/>
    <property type="match status" value="1"/>
</dbReference>
<dbReference type="InterPro" id="IPR040839">
    <property type="entry name" value="MG4"/>
</dbReference>
<dbReference type="Pfam" id="PF17791">
    <property type="entry name" value="MG3"/>
    <property type="match status" value="1"/>
</dbReference>
<dbReference type="GeneID" id="119746365"/>
<dbReference type="Pfam" id="PF17789">
    <property type="entry name" value="MG4"/>
    <property type="match status" value="1"/>
</dbReference>
<dbReference type="Pfam" id="PF07677">
    <property type="entry name" value="A2M_recep"/>
    <property type="match status" value="1"/>
</dbReference>
<keyword evidence="6 11" id="KW-0732">Signal</keyword>
<dbReference type="SUPFAM" id="SSF81296">
    <property type="entry name" value="E set domains"/>
    <property type="match status" value="1"/>
</dbReference>
<dbReference type="CDD" id="cd00054">
    <property type="entry name" value="EGF_CA"/>
    <property type="match status" value="1"/>
</dbReference>
<organism evidence="13 14">
    <name type="scientific">Patiria miniata</name>
    <name type="common">Bat star</name>
    <name type="synonym">Asterina miniata</name>
    <dbReference type="NCBI Taxonomy" id="46514"/>
    <lineage>
        <taxon>Eukaryota</taxon>
        <taxon>Metazoa</taxon>
        <taxon>Echinodermata</taxon>
        <taxon>Eleutherozoa</taxon>
        <taxon>Asterozoa</taxon>
        <taxon>Asteroidea</taxon>
        <taxon>Valvatacea</taxon>
        <taxon>Valvatida</taxon>
        <taxon>Asterinidae</taxon>
        <taxon>Patiria</taxon>
    </lineage>
</organism>
<dbReference type="SMART" id="SM00181">
    <property type="entry name" value="EGF"/>
    <property type="match status" value="3"/>
</dbReference>
<dbReference type="SMART" id="SM00179">
    <property type="entry name" value="EGF_CA"/>
    <property type="match status" value="3"/>
</dbReference>
<evidence type="ECO:0000256" key="3">
    <source>
        <dbReference type="ARBA" id="ARBA00022525"/>
    </source>
</evidence>
<evidence type="ECO:0000313" key="14">
    <source>
        <dbReference type="Proteomes" id="UP000887568"/>
    </source>
</evidence>
<evidence type="ECO:0000256" key="10">
    <source>
        <dbReference type="SAM" id="MobiDB-lite"/>
    </source>
</evidence>
<proteinExistence type="inferred from homology"/>
<dbReference type="Pfam" id="PF07645">
    <property type="entry name" value="EGF_CA"/>
    <property type="match status" value="1"/>
</dbReference>
<dbReference type="PROSITE" id="PS01186">
    <property type="entry name" value="EGF_2"/>
    <property type="match status" value="1"/>
</dbReference>
<dbReference type="Pfam" id="PF07703">
    <property type="entry name" value="A2M_BRD"/>
    <property type="match status" value="1"/>
</dbReference>
<evidence type="ECO:0000256" key="1">
    <source>
        <dbReference type="ARBA" id="ARBA00004613"/>
    </source>
</evidence>
<dbReference type="InterPro" id="IPR011625">
    <property type="entry name" value="A2M_N_BRD"/>
</dbReference>
<dbReference type="InterPro" id="IPR014756">
    <property type="entry name" value="Ig_E-set"/>
</dbReference>
<dbReference type="SUPFAM" id="SSF48239">
    <property type="entry name" value="Terpenoid cyclases/Protein prenyltransferases"/>
    <property type="match status" value="1"/>
</dbReference>
<dbReference type="Gene3D" id="2.60.40.1940">
    <property type="match status" value="1"/>
</dbReference>
<evidence type="ECO:0000256" key="11">
    <source>
        <dbReference type="SAM" id="SignalP"/>
    </source>
</evidence>
<dbReference type="OMA" id="WISIMAY"/>
<dbReference type="InterPro" id="IPR013783">
    <property type="entry name" value="Ig-like_fold"/>
</dbReference>
<keyword evidence="5" id="KW-0646">Protease inhibitor</keyword>
<dbReference type="InterPro" id="IPR002890">
    <property type="entry name" value="MG2"/>
</dbReference>
<keyword evidence="8" id="KW-1015">Disulfide bond</keyword>
<dbReference type="PROSITE" id="PS00010">
    <property type="entry name" value="ASX_HYDROXYL"/>
    <property type="match status" value="1"/>
</dbReference>
<keyword evidence="9" id="KW-0325">Glycoprotein</keyword>
<dbReference type="PROSITE" id="PS01187">
    <property type="entry name" value="EGF_CA"/>
    <property type="match status" value="1"/>
</dbReference>
<dbReference type="FunFam" id="1.50.10.20:FF:000001">
    <property type="entry name" value="CD109 isoform 1"/>
    <property type="match status" value="1"/>
</dbReference>
<dbReference type="InterPro" id="IPR001881">
    <property type="entry name" value="EGF-like_Ca-bd_dom"/>
</dbReference>
<feature type="compositionally biased region" description="Basic and acidic residues" evidence="10">
    <location>
        <begin position="2209"/>
        <end position="2257"/>
    </location>
</feature>
<dbReference type="FunFam" id="2.60.40.1930:FF:000001">
    <property type="entry name" value="CD109 isoform 3"/>
    <property type="match status" value="1"/>
</dbReference>
<feature type="compositionally biased region" description="Basic and acidic residues" evidence="10">
    <location>
        <begin position="1742"/>
        <end position="2044"/>
    </location>
</feature>
<feature type="compositionally biased region" description="Basic and acidic residues" evidence="10">
    <location>
        <begin position="1710"/>
        <end position="1731"/>
    </location>
</feature>
<protein>
    <recommendedName>
        <fullName evidence="12">EGF-like domain-containing protein</fullName>
    </recommendedName>
</protein>
<dbReference type="InterPro" id="IPR050473">
    <property type="entry name" value="A2M/Complement_sys"/>
</dbReference>
<dbReference type="InterPro" id="IPR047565">
    <property type="entry name" value="Alpha-macroglob_thiol-ester_cl"/>
</dbReference>
<dbReference type="InterPro" id="IPR008930">
    <property type="entry name" value="Terpenoid_cyclase/PrenylTrfase"/>
</dbReference>
<dbReference type="Pfam" id="PF07678">
    <property type="entry name" value="TED_complement"/>
    <property type="match status" value="1"/>
</dbReference>
<dbReference type="Pfam" id="PF01835">
    <property type="entry name" value="MG2"/>
    <property type="match status" value="1"/>
</dbReference>
<dbReference type="Gene3D" id="2.60.40.1930">
    <property type="match status" value="2"/>
</dbReference>
<feature type="signal peptide" evidence="11">
    <location>
        <begin position="1"/>
        <end position="27"/>
    </location>
</feature>
<feature type="chain" id="PRO_5037871615" description="EGF-like domain-containing protein" evidence="11">
    <location>
        <begin position="28"/>
        <end position="2738"/>
    </location>
</feature>
<dbReference type="SMART" id="SM01419">
    <property type="entry name" value="Thiol-ester_cl"/>
    <property type="match status" value="1"/>
</dbReference>
<dbReference type="SMART" id="SM01361">
    <property type="entry name" value="A2M_recep"/>
    <property type="match status" value="1"/>
</dbReference>
<evidence type="ECO:0000256" key="6">
    <source>
        <dbReference type="ARBA" id="ARBA00022729"/>
    </source>
</evidence>
<dbReference type="InterPro" id="IPR009048">
    <property type="entry name" value="A-macroglobulin_rcpt-bd"/>
</dbReference>
<evidence type="ECO:0000256" key="4">
    <source>
        <dbReference type="ARBA" id="ARBA00022536"/>
    </source>
</evidence>
<dbReference type="GO" id="GO:0005615">
    <property type="term" value="C:extracellular space"/>
    <property type="evidence" value="ECO:0007669"/>
    <property type="project" value="InterPro"/>
</dbReference>
<feature type="compositionally biased region" description="Basic and acidic residues" evidence="10">
    <location>
        <begin position="1591"/>
        <end position="1613"/>
    </location>
</feature>
<dbReference type="Gene3D" id="2.60.40.10">
    <property type="entry name" value="Immunoglobulins"/>
    <property type="match status" value="2"/>
</dbReference>
<dbReference type="InterPro" id="IPR019742">
    <property type="entry name" value="MacrogloblnA2_CS"/>
</dbReference>
<dbReference type="GO" id="GO:0004867">
    <property type="term" value="F:serine-type endopeptidase inhibitor activity"/>
    <property type="evidence" value="ECO:0007669"/>
    <property type="project" value="UniProtKB-KW"/>
</dbReference>
<dbReference type="InterPro" id="IPR000742">
    <property type="entry name" value="EGF"/>
</dbReference>
<evidence type="ECO:0000256" key="5">
    <source>
        <dbReference type="ARBA" id="ARBA00022690"/>
    </source>
</evidence>
<feature type="domain" description="EGF-like" evidence="12">
    <location>
        <begin position="2502"/>
        <end position="2515"/>
    </location>
</feature>
<evidence type="ECO:0000256" key="2">
    <source>
        <dbReference type="ARBA" id="ARBA00010952"/>
    </source>
</evidence>
<dbReference type="Gene3D" id="2.60.120.1540">
    <property type="match status" value="1"/>
</dbReference>
<reference evidence="13" key="1">
    <citation type="submission" date="2022-11" db="UniProtKB">
        <authorList>
            <consortium name="EnsemblMetazoa"/>
        </authorList>
    </citation>
    <scope>IDENTIFICATION</scope>
</reference>
<keyword evidence="4" id="KW-0245">EGF-like domain</keyword>
<dbReference type="OrthoDB" id="9998011at2759"/>
<evidence type="ECO:0000313" key="13">
    <source>
        <dbReference type="EnsemblMetazoa" id="XP_038079190.1"/>
    </source>
</evidence>
<dbReference type="Proteomes" id="UP000887568">
    <property type="component" value="Unplaced"/>
</dbReference>
<dbReference type="Gene3D" id="6.20.50.160">
    <property type="match status" value="1"/>
</dbReference>
<dbReference type="InterPro" id="IPR041813">
    <property type="entry name" value="A2M_TED"/>
</dbReference>
<dbReference type="GO" id="GO:0005509">
    <property type="term" value="F:calcium ion binding"/>
    <property type="evidence" value="ECO:0007669"/>
    <property type="project" value="InterPro"/>
</dbReference>
<evidence type="ECO:0000256" key="9">
    <source>
        <dbReference type="ARBA" id="ARBA00023180"/>
    </source>
</evidence>
<dbReference type="SUPFAM" id="SSF49410">
    <property type="entry name" value="Alpha-macroglobulin receptor domain"/>
    <property type="match status" value="1"/>
</dbReference>
<dbReference type="InterPro" id="IPR041555">
    <property type="entry name" value="MG3"/>
</dbReference>
<dbReference type="CDD" id="cd02897">
    <property type="entry name" value="A2M_2"/>
    <property type="match status" value="1"/>
</dbReference>
<keyword evidence="3" id="KW-0964">Secreted</keyword>
<accession>A0A914BT81</accession>
<comment type="subcellular location">
    <subcellularLocation>
        <location evidence="1">Secreted</location>
    </subcellularLocation>
</comment>
<dbReference type="InterPro" id="IPR000152">
    <property type="entry name" value="EGF-type_Asp/Asn_hydroxyl_site"/>
</dbReference>
<feature type="region of interest" description="Disordered" evidence="10">
    <location>
        <begin position="1517"/>
        <end position="2443"/>
    </location>
</feature>
<evidence type="ECO:0000259" key="12">
    <source>
        <dbReference type="PROSITE" id="PS01186"/>
    </source>
</evidence>
<dbReference type="EnsemblMetazoa" id="XM_038223262.1">
    <property type="protein sequence ID" value="XP_038079190.1"/>
    <property type="gene ID" value="LOC119746365"/>
</dbReference>
<dbReference type="PANTHER" id="PTHR11412:SF171">
    <property type="entry name" value="PREGNANCY ZONE PROTEIN-LIKE PROTEIN"/>
    <property type="match status" value="1"/>
</dbReference>
<dbReference type="PROSITE" id="PS00477">
    <property type="entry name" value="ALPHA_2_MACROGLOBULIN"/>
    <property type="match status" value="1"/>
</dbReference>
<dbReference type="Gene3D" id="1.50.10.20">
    <property type="match status" value="1"/>
</dbReference>
<dbReference type="RefSeq" id="XP_038079190.1">
    <property type="nucleotide sequence ID" value="XM_038223262.1"/>
</dbReference>
<dbReference type="Gene3D" id="2.90.20.10">
    <property type="entry name" value="Plasmodium vivax P25 domain"/>
    <property type="match status" value="1"/>
</dbReference>
<feature type="compositionally biased region" description="Polar residues" evidence="10">
    <location>
        <begin position="2426"/>
        <end position="2437"/>
    </location>
</feature>
<evidence type="ECO:0000256" key="8">
    <source>
        <dbReference type="ARBA" id="ARBA00023157"/>
    </source>
</evidence>
<dbReference type="SMART" id="SM01359">
    <property type="entry name" value="A2M_N_2"/>
    <property type="match status" value="1"/>
</dbReference>
<evidence type="ECO:0000256" key="7">
    <source>
        <dbReference type="ARBA" id="ARBA00022900"/>
    </source>
</evidence>
<dbReference type="InterPro" id="IPR001599">
    <property type="entry name" value="Macroglobln_a2"/>
</dbReference>
<keyword evidence="7" id="KW-0722">Serine protease inhibitor</keyword>
<dbReference type="Pfam" id="PF00207">
    <property type="entry name" value="A2M"/>
    <property type="match status" value="1"/>
</dbReference>